<feature type="compositionally biased region" description="Basic and acidic residues" evidence="1">
    <location>
        <begin position="566"/>
        <end position="579"/>
    </location>
</feature>
<proteinExistence type="predicted"/>
<gene>
    <name evidence="3" type="ORF">PM001_LOCUS26279</name>
    <name evidence="2" type="ORF">PM001_LOCUS672</name>
</gene>
<feature type="compositionally biased region" description="Low complexity" evidence="1">
    <location>
        <begin position="535"/>
        <end position="546"/>
    </location>
</feature>
<sequence length="737" mass="78787">MEGGDSSVVVSAPLKARREGSIYEKYLNIKNNVLTDEEDGAVKTCTEISNSTDEQELEAGEVYIAMRDSASIKSTDVGFRMTSPRNGRHGGFRSPRMEGSFGRVSPPRMMGGPGGPLGRGRSRSRSRSRGRNGMGVPGDINGGNRPRSPPRGPPESGRFDCCSSGGSGHFNRPPGDTFGGRRVSPGRGAFIERIGSPRRGGFDGRPGSPRRDGLNGRPVSPPRSGFNGPPGSPPRGGFNGPPCSPRRGGFDGRPGSPPRGGFNGPLCSPRRGGFDGRPGSPRRDGLNGRPGSPPRGGFNRPPGSPRRGGLDGRPGSPPRAGFGGRPGSSPCDGFDGRRGSPRRGDFDGRSGSPRRDGCYGRPVSPPRGGFGGAPANVLRNGFGGDRSPPRGFDGGRGSPRFDGFIGPPGGLRGRSPPRDDFRRGPPISPGRDCAPRDIRGGVMDGHGSGGPRRSRSRSQPRGLPRSPPRSYDCGPFDSRPGRPQGPLRNDFGGRDPGDLPPFEGRGPLPIRRPSSPPRDGNFGPRFDNRGPPIDSRSPSSGRNGPPNMFPPRGRSRSPNGQPLGEMMRKRDRSWDRGGPPRDMMQRPFNGPVPDSPRLMEPGPYDTPSEWSFELKRSGKVKCRCSATSLSVGVSRQLPPYLDVITLPHLSRSPDFLQLERPNVRRVVYELKPESMADASGYREFVDYLILGRGGHARAGAATEMESQGFKIFLLPPGQAARQLGYKGDHMVAVLRSR</sequence>
<dbReference type="EMBL" id="CAKLBY020000264">
    <property type="protein sequence ID" value="CAK7941129.1"/>
    <property type="molecule type" value="Genomic_DNA"/>
</dbReference>
<protein>
    <recommendedName>
        <fullName evidence="5">Spen paralogue and orthologue SPOC C-terminal domain-containing protein</fullName>
    </recommendedName>
</protein>
<comment type="caution">
    <text evidence="3">The sequence shown here is derived from an EMBL/GenBank/DDBJ whole genome shotgun (WGS) entry which is preliminary data.</text>
</comment>
<feature type="compositionally biased region" description="Low complexity" evidence="1">
    <location>
        <begin position="504"/>
        <end position="513"/>
    </location>
</feature>
<feature type="region of interest" description="Disordered" evidence="1">
    <location>
        <begin position="77"/>
        <end position="597"/>
    </location>
</feature>
<feature type="compositionally biased region" description="Basic residues" evidence="1">
    <location>
        <begin position="120"/>
        <end position="130"/>
    </location>
</feature>
<reference evidence="3" key="1">
    <citation type="submission" date="2024-01" db="EMBL/GenBank/DDBJ databases">
        <authorList>
            <person name="Webb A."/>
        </authorList>
    </citation>
    <scope>NUCLEOTIDE SEQUENCE</scope>
    <source>
        <strain evidence="3">Pm1</strain>
    </source>
</reference>
<dbReference type="AlphaFoldDB" id="A0AAV1V6N9"/>
<evidence type="ECO:0000313" key="2">
    <source>
        <dbReference type="EMBL" id="CAK7893746.1"/>
    </source>
</evidence>
<organism evidence="3 4">
    <name type="scientific">Peronospora matthiolae</name>
    <dbReference type="NCBI Taxonomy" id="2874970"/>
    <lineage>
        <taxon>Eukaryota</taxon>
        <taxon>Sar</taxon>
        <taxon>Stramenopiles</taxon>
        <taxon>Oomycota</taxon>
        <taxon>Peronosporomycetes</taxon>
        <taxon>Peronosporales</taxon>
        <taxon>Peronosporaceae</taxon>
        <taxon>Peronospora</taxon>
    </lineage>
</organism>
<evidence type="ECO:0000313" key="4">
    <source>
        <dbReference type="Proteomes" id="UP001162060"/>
    </source>
</evidence>
<name>A0AAV1V6N9_9STRA</name>
<feature type="compositionally biased region" description="Low complexity" evidence="1">
    <location>
        <begin position="459"/>
        <end position="470"/>
    </location>
</feature>
<evidence type="ECO:0000256" key="1">
    <source>
        <dbReference type="SAM" id="MobiDB-lite"/>
    </source>
</evidence>
<dbReference type="EMBL" id="CAKLBY020000003">
    <property type="protein sequence ID" value="CAK7893746.1"/>
    <property type="molecule type" value="Genomic_DNA"/>
</dbReference>
<accession>A0AAV1V6N9</accession>
<feature type="compositionally biased region" description="Basic and acidic residues" evidence="1">
    <location>
        <begin position="334"/>
        <end position="358"/>
    </location>
</feature>
<evidence type="ECO:0008006" key="5">
    <source>
        <dbReference type="Google" id="ProtNLM"/>
    </source>
</evidence>
<evidence type="ECO:0000313" key="3">
    <source>
        <dbReference type="EMBL" id="CAK7941129.1"/>
    </source>
</evidence>
<dbReference type="Proteomes" id="UP001162060">
    <property type="component" value="Unassembled WGS sequence"/>
</dbReference>